<feature type="domain" description="IraD/Gp25-like" evidence="1">
    <location>
        <begin position="24"/>
        <end position="106"/>
    </location>
</feature>
<name>A0A0A2XLR3_9PAST</name>
<dbReference type="Gene3D" id="3.10.450.40">
    <property type="match status" value="1"/>
</dbReference>
<proteinExistence type="predicted"/>
<protein>
    <submittedName>
        <fullName evidence="2">Phage baseplate protein</fullName>
    </submittedName>
</protein>
<sequence>MKTQITHIHWQLSPELGDNIAITGENDIHQCISNILATQKGSDILRPEFGSHHFDYIDQPFDVAVPNIVREIWTALERWETRIVVQSVEVTGEAPHFYFDIRWCLRDDVERQIYQTEVNYG</sequence>
<comment type="caution">
    <text evidence="2">The sequence shown here is derived from an EMBL/GenBank/DDBJ whole genome shotgun (WGS) entry which is preliminary data.</text>
</comment>
<evidence type="ECO:0000313" key="3">
    <source>
        <dbReference type="Proteomes" id="UP000030526"/>
    </source>
</evidence>
<dbReference type="AlphaFoldDB" id="A0A0A2XLR3"/>
<gene>
    <name evidence="2" type="ORF">JP32_06115</name>
</gene>
<accession>A0A0A2XLR3</accession>
<dbReference type="SUPFAM" id="SSF160719">
    <property type="entry name" value="gpW/gp25-like"/>
    <property type="match status" value="1"/>
</dbReference>
<evidence type="ECO:0000259" key="1">
    <source>
        <dbReference type="Pfam" id="PF04965"/>
    </source>
</evidence>
<dbReference type="Pfam" id="PF04965">
    <property type="entry name" value="GPW_gp25"/>
    <property type="match status" value="1"/>
</dbReference>
<dbReference type="InterPro" id="IPR007048">
    <property type="entry name" value="IraD/Gp25-like"/>
</dbReference>
<organism evidence="2 3">
    <name type="scientific">Gallibacterium anatis</name>
    <dbReference type="NCBI Taxonomy" id="750"/>
    <lineage>
        <taxon>Bacteria</taxon>
        <taxon>Pseudomonadati</taxon>
        <taxon>Pseudomonadota</taxon>
        <taxon>Gammaproteobacteria</taxon>
        <taxon>Pasteurellales</taxon>
        <taxon>Pasteurellaceae</taxon>
        <taxon>Gallibacterium</taxon>
    </lineage>
</organism>
<evidence type="ECO:0000313" key="2">
    <source>
        <dbReference type="EMBL" id="KGQ31937.1"/>
    </source>
</evidence>
<dbReference type="EMBL" id="JPXS01000027">
    <property type="protein sequence ID" value="KGQ31937.1"/>
    <property type="molecule type" value="Genomic_DNA"/>
</dbReference>
<dbReference type="RefSeq" id="WP_039084051.1">
    <property type="nucleotide sequence ID" value="NZ_JPXS01000027.1"/>
</dbReference>
<dbReference type="Proteomes" id="UP000030526">
    <property type="component" value="Unassembled WGS sequence"/>
</dbReference>
<reference evidence="2 3" key="1">
    <citation type="submission" date="2014-08" db="EMBL/GenBank/DDBJ databases">
        <title>Chaperone-usher fimbriae in a diverse selection of Gallibacterium genomes.</title>
        <authorList>
            <person name="Kudirkiene E."/>
            <person name="Bager R.J."/>
            <person name="Johnson T.J."/>
            <person name="Bojesen A.M."/>
        </authorList>
    </citation>
    <scope>NUCLEOTIDE SEQUENCE [LARGE SCALE GENOMIC DNA]</scope>
    <source>
        <strain evidence="2 3">20558/3kl.</strain>
    </source>
</reference>